<comment type="caution">
    <text evidence="2">The sequence shown here is derived from an EMBL/GenBank/DDBJ whole genome shotgun (WGS) entry which is preliminary data.</text>
</comment>
<feature type="transmembrane region" description="Helical" evidence="1">
    <location>
        <begin position="17"/>
        <end position="39"/>
    </location>
</feature>
<protein>
    <submittedName>
        <fullName evidence="2">Uncharacterized protein</fullName>
    </submittedName>
</protein>
<accession>A0A2W4ZKX1</accession>
<evidence type="ECO:0000313" key="2">
    <source>
        <dbReference type="EMBL" id="PZO55548.1"/>
    </source>
</evidence>
<keyword evidence="1" id="KW-0472">Membrane</keyword>
<reference evidence="2 3" key="2">
    <citation type="submission" date="2018-06" db="EMBL/GenBank/DDBJ databases">
        <title>Metagenomic assembly of (sub)arctic Cyanobacteria and their associated microbiome from non-axenic cultures.</title>
        <authorList>
            <person name="Baurain D."/>
        </authorList>
    </citation>
    <scope>NUCLEOTIDE SEQUENCE [LARGE SCALE GENOMIC DNA]</scope>
    <source>
        <strain evidence="2">ULC027bin1</strain>
    </source>
</reference>
<keyword evidence="1" id="KW-1133">Transmembrane helix</keyword>
<evidence type="ECO:0000256" key="1">
    <source>
        <dbReference type="SAM" id="Phobius"/>
    </source>
</evidence>
<name>A0A2W4ZKX1_9CYAN</name>
<keyword evidence="1" id="KW-0812">Transmembrane</keyword>
<dbReference type="EMBL" id="QBMP01000091">
    <property type="protein sequence ID" value="PZO55548.1"/>
    <property type="molecule type" value="Genomic_DNA"/>
</dbReference>
<sequence>MFKTSVWETLSEVWVKLLFNVVAVPFSVLLVVLITHQVLSVRQYSERLELSNSANSAKAGQASHETLF</sequence>
<dbReference type="Proteomes" id="UP000249794">
    <property type="component" value="Unassembled WGS sequence"/>
</dbReference>
<reference evidence="3" key="1">
    <citation type="submission" date="2018-04" db="EMBL/GenBank/DDBJ databases">
        <authorList>
            <person name="Cornet L."/>
        </authorList>
    </citation>
    <scope>NUCLEOTIDE SEQUENCE [LARGE SCALE GENOMIC DNA]</scope>
</reference>
<evidence type="ECO:0000313" key="3">
    <source>
        <dbReference type="Proteomes" id="UP000249794"/>
    </source>
</evidence>
<gene>
    <name evidence="2" type="ORF">DCF15_10245</name>
</gene>
<dbReference type="AlphaFoldDB" id="A0A2W4ZKX1"/>
<organism evidence="2 3">
    <name type="scientific">Phormidesmis priestleyi</name>
    <dbReference type="NCBI Taxonomy" id="268141"/>
    <lineage>
        <taxon>Bacteria</taxon>
        <taxon>Bacillati</taxon>
        <taxon>Cyanobacteriota</taxon>
        <taxon>Cyanophyceae</taxon>
        <taxon>Leptolyngbyales</taxon>
        <taxon>Leptolyngbyaceae</taxon>
        <taxon>Phormidesmis</taxon>
    </lineage>
</organism>
<proteinExistence type="predicted"/>